<dbReference type="InterPro" id="IPR032710">
    <property type="entry name" value="NTF2-like_dom_sf"/>
</dbReference>
<evidence type="ECO:0000313" key="2">
    <source>
        <dbReference type="EMBL" id="BAV40689.1"/>
    </source>
</evidence>
<dbReference type="InterPro" id="IPR037401">
    <property type="entry name" value="SnoaL-like"/>
</dbReference>
<accession>A0A1B4Y0W6</accession>
<dbReference type="AlphaFoldDB" id="A0A1B4Y0W6"/>
<organism evidence="2 3">
    <name type="scientific">Mycobacterium ulcerans subsp. shinshuense</name>
    <dbReference type="NCBI Taxonomy" id="1124626"/>
    <lineage>
        <taxon>Bacteria</taxon>
        <taxon>Bacillati</taxon>
        <taxon>Actinomycetota</taxon>
        <taxon>Actinomycetes</taxon>
        <taxon>Mycobacteriales</taxon>
        <taxon>Mycobacteriaceae</taxon>
        <taxon>Mycobacterium</taxon>
        <taxon>Mycobacterium ulcerans group</taxon>
    </lineage>
</organism>
<dbReference type="Gene3D" id="3.10.450.50">
    <property type="match status" value="1"/>
</dbReference>
<dbReference type="SUPFAM" id="SSF54427">
    <property type="entry name" value="NTF2-like"/>
    <property type="match status" value="1"/>
</dbReference>
<protein>
    <recommendedName>
        <fullName evidence="1">SnoaL-like domain-containing protein</fullName>
    </recommendedName>
</protein>
<sequence>MPPPPLSSTEAITKIADRLFTAIENGDRAEVDRMWSPDIAVWRVGARRDNDKARALRVIDWFLSATTERRYEILDRRVFSDESASGFVQQHTLHATGRAGQVIAMRVRIVIKLDRDGVINRIDEYFDPSELAPLLD</sequence>
<feature type="domain" description="SnoaL-like" evidence="1">
    <location>
        <begin position="17"/>
        <end position="121"/>
    </location>
</feature>
<reference evidence="2 3" key="1">
    <citation type="submission" date="2016-08" db="EMBL/GenBank/DDBJ databases">
        <title>Complete genome sequence of Mycobacterium shinshuense, a subspecies of M. ulcerans.</title>
        <authorList>
            <person name="Yoshida M."/>
            <person name="Ogura Y."/>
            <person name="Hayashi T."/>
            <person name="Hoshino Y."/>
        </authorList>
    </citation>
    <scope>NUCLEOTIDE SEQUENCE [LARGE SCALE GENOMIC DNA]</scope>
    <source>
        <strain evidence="3">ATCC 33728</strain>
    </source>
</reference>
<name>A0A1B4Y0W6_MYCUL</name>
<dbReference type="EMBL" id="AP017624">
    <property type="protein sequence ID" value="BAV40689.1"/>
    <property type="molecule type" value="Genomic_DNA"/>
</dbReference>
<dbReference type="GeneID" id="93436067"/>
<gene>
    <name evidence="2" type="ORF">SHTP_1427</name>
</gene>
<dbReference type="RefSeq" id="WP_096370195.1">
    <property type="nucleotide sequence ID" value="NZ_AP017624.1"/>
</dbReference>
<evidence type="ECO:0000313" key="3">
    <source>
        <dbReference type="Proteomes" id="UP000218067"/>
    </source>
</evidence>
<dbReference type="Pfam" id="PF12680">
    <property type="entry name" value="SnoaL_2"/>
    <property type="match status" value="1"/>
</dbReference>
<evidence type="ECO:0000259" key="1">
    <source>
        <dbReference type="Pfam" id="PF12680"/>
    </source>
</evidence>
<dbReference type="Proteomes" id="UP000218067">
    <property type="component" value="Chromosome"/>
</dbReference>
<proteinExistence type="predicted"/>